<evidence type="ECO:0000259" key="7">
    <source>
        <dbReference type="PROSITE" id="PS50850"/>
    </source>
</evidence>
<feature type="transmembrane region" description="Helical" evidence="6">
    <location>
        <begin position="479"/>
        <end position="498"/>
    </location>
</feature>
<feature type="transmembrane region" description="Helical" evidence="6">
    <location>
        <begin position="89"/>
        <end position="111"/>
    </location>
</feature>
<organism evidence="8 9">
    <name type="scientific">Serratia quinivorans</name>
    <dbReference type="NCBI Taxonomy" id="137545"/>
    <lineage>
        <taxon>Bacteria</taxon>
        <taxon>Pseudomonadati</taxon>
        <taxon>Pseudomonadota</taxon>
        <taxon>Gammaproteobacteria</taxon>
        <taxon>Enterobacterales</taxon>
        <taxon>Yersiniaceae</taxon>
        <taxon>Serratia</taxon>
    </lineage>
</organism>
<evidence type="ECO:0000256" key="1">
    <source>
        <dbReference type="ARBA" id="ARBA00004127"/>
    </source>
</evidence>
<dbReference type="Gene3D" id="1.20.1250.20">
    <property type="entry name" value="MFS general substrate transporter like domains"/>
    <property type="match status" value="1"/>
</dbReference>
<dbReference type="InterPro" id="IPR036259">
    <property type="entry name" value="MFS_trans_sf"/>
</dbReference>
<dbReference type="Pfam" id="PF07690">
    <property type="entry name" value="MFS_1"/>
    <property type="match status" value="1"/>
</dbReference>
<dbReference type="EMBL" id="UGYN01000002">
    <property type="protein sequence ID" value="SUI62114.1"/>
    <property type="molecule type" value="Genomic_DNA"/>
</dbReference>
<dbReference type="GO" id="GO:0005886">
    <property type="term" value="C:plasma membrane"/>
    <property type="evidence" value="ECO:0007669"/>
    <property type="project" value="UniProtKB-SubCell"/>
</dbReference>
<keyword evidence="3 6" id="KW-0812">Transmembrane</keyword>
<feature type="transmembrane region" description="Helical" evidence="6">
    <location>
        <begin position="408"/>
        <end position="430"/>
    </location>
</feature>
<evidence type="ECO:0000256" key="4">
    <source>
        <dbReference type="ARBA" id="ARBA00022989"/>
    </source>
</evidence>
<dbReference type="PANTHER" id="PTHR42718:SF9">
    <property type="entry name" value="MAJOR FACILITATOR SUPERFAMILY MULTIDRUG TRANSPORTER MFSC"/>
    <property type="match status" value="1"/>
</dbReference>
<dbReference type="PRINTS" id="PR01036">
    <property type="entry name" value="TCRTETB"/>
</dbReference>
<protein>
    <submittedName>
        <fullName evidence="8">Spectinomycin tetracycline efflux pump</fullName>
    </submittedName>
</protein>
<proteinExistence type="predicted"/>
<keyword evidence="4 6" id="KW-1133">Transmembrane helix</keyword>
<dbReference type="Proteomes" id="UP000255529">
    <property type="component" value="Unassembled WGS sequence"/>
</dbReference>
<feature type="domain" description="Major facilitator superfamily (MFS) profile" evidence="7">
    <location>
        <begin position="23"/>
        <end position="502"/>
    </location>
</feature>
<keyword evidence="2" id="KW-0813">Transport</keyword>
<dbReference type="PANTHER" id="PTHR42718">
    <property type="entry name" value="MAJOR FACILITATOR SUPERFAMILY MULTIDRUG TRANSPORTER MFSC"/>
    <property type="match status" value="1"/>
</dbReference>
<evidence type="ECO:0000256" key="5">
    <source>
        <dbReference type="ARBA" id="ARBA00023136"/>
    </source>
</evidence>
<dbReference type="InterPro" id="IPR011701">
    <property type="entry name" value="MFS"/>
</dbReference>
<dbReference type="PROSITE" id="PS50850">
    <property type="entry name" value="MFS"/>
    <property type="match status" value="1"/>
</dbReference>
<gene>
    <name evidence="8" type="primary">stp_2</name>
    <name evidence="8" type="ORF">NCTC11544_02354</name>
</gene>
<evidence type="ECO:0000313" key="8">
    <source>
        <dbReference type="EMBL" id="SUI62114.1"/>
    </source>
</evidence>
<feature type="transmembrane region" description="Helical" evidence="6">
    <location>
        <begin position="148"/>
        <end position="169"/>
    </location>
</feature>
<feature type="transmembrane region" description="Helical" evidence="6">
    <location>
        <begin position="175"/>
        <end position="196"/>
    </location>
</feature>
<evidence type="ECO:0000313" key="9">
    <source>
        <dbReference type="Proteomes" id="UP000255529"/>
    </source>
</evidence>
<feature type="transmembrane region" description="Helical" evidence="6">
    <location>
        <begin position="277"/>
        <end position="302"/>
    </location>
</feature>
<feature type="transmembrane region" description="Helical" evidence="6">
    <location>
        <begin position="240"/>
        <end position="257"/>
    </location>
</feature>
<feature type="transmembrane region" description="Helical" evidence="6">
    <location>
        <begin position="117"/>
        <end position="136"/>
    </location>
</feature>
<dbReference type="GO" id="GO:0022857">
    <property type="term" value="F:transmembrane transporter activity"/>
    <property type="evidence" value="ECO:0007669"/>
    <property type="project" value="InterPro"/>
</dbReference>
<name>A0A379ZIR4_9GAMM</name>
<comment type="subcellular location">
    <subcellularLocation>
        <location evidence="1">Endomembrane system</location>
        <topology evidence="1">Multi-pass membrane protein</topology>
    </subcellularLocation>
</comment>
<feature type="transmembrane region" description="Helical" evidence="6">
    <location>
        <begin position="314"/>
        <end position="334"/>
    </location>
</feature>
<feature type="transmembrane region" description="Helical" evidence="6">
    <location>
        <begin position="58"/>
        <end position="77"/>
    </location>
</feature>
<dbReference type="PROSITE" id="PS00216">
    <property type="entry name" value="SUGAR_TRANSPORT_1"/>
    <property type="match status" value="1"/>
</dbReference>
<feature type="transmembrane region" description="Helical" evidence="6">
    <location>
        <begin position="366"/>
        <end position="387"/>
    </location>
</feature>
<evidence type="ECO:0000256" key="3">
    <source>
        <dbReference type="ARBA" id="ARBA00022692"/>
    </source>
</evidence>
<evidence type="ECO:0000256" key="2">
    <source>
        <dbReference type="ARBA" id="ARBA00022448"/>
    </source>
</evidence>
<dbReference type="InterPro" id="IPR005829">
    <property type="entry name" value="Sugar_transporter_CS"/>
</dbReference>
<keyword evidence="5 6" id="KW-0472">Membrane</keyword>
<dbReference type="InterPro" id="IPR020846">
    <property type="entry name" value="MFS_dom"/>
</dbReference>
<dbReference type="Gene3D" id="1.20.1720.10">
    <property type="entry name" value="Multidrug resistance protein D"/>
    <property type="match status" value="1"/>
</dbReference>
<dbReference type="AlphaFoldDB" id="A0A379ZIR4"/>
<dbReference type="RefSeq" id="WP_115183519.1">
    <property type="nucleotide sequence ID" value="NZ_CAMKUF010000008.1"/>
</dbReference>
<feature type="transmembrane region" description="Helical" evidence="6">
    <location>
        <begin position="341"/>
        <end position="360"/>
    </location>
</feature>
<dbReference type="SUPFAM" id="SSF103473">
    <property type="entry name" value="MFS general substrate transporter"/>
    <property type="match status" value="1"/>
</dbReference>
<dbReference type="CDD" id="cd17321">
    <property type="entry name" value="MFS_MMR_MDR_like"/>
    <property type="match status" value="1"/>
</dbReference>
<sequence>MTTPLRLPTLPPALSEHPQRWVTLFSVCLAGLIMPINFTGPAVSLPAIATSLGGSVIALSWVTNAFMLTFGCSLMIAGALADRFGRKRVFISGLMVMTLSSLAMLMVQDIISFDLIRALQGIAAAAAFAGGTAGLAQVFDGAERAKAFSLLGTTFGIGLAFGPLLAGFLGQHFGWHSIFISVSLLSAIALFTGMRYMHESRDPSAAKLDWPGAITFTLALTLLTYAVLQAPDSGWGSREVIALFSGALLFMVAFILIENRVRRPMLDLSLFRYPRFIGVQFLAAAPAYSYVVLLVLLPLRFIGIEGYGTLEAGIIMFALSAPMLVLPMLAGMLAHRFSAGVISSLGLLICAFGLLWLAQYSPGQPFLLLILPLLTIGCGISLPWGLMDGLAVSVVPKDRAGMATGIFSTIRVAGEGIALAVVGALLATLVEQHLPGTALTNAAAGAHRLAMGDLPQAAALLNIDTATLKQSYEAAFHNLLYILALMTAISAGVVFIFLRHALPPSIANTLTTTVNSLVEKPTE</sequence>
<feature type="transmembrane region" description="Helical" evidence="6">
    <location>
        <begin position="21"/>
        <end position="38"/>
    </location>
</feature>
<accession>A0A379ZIR4</accession>
<reference evidence="8 9" key="1">
    <citation type="submission" date="2018-06" db="EMBL/GenBank/DDBJ databases">
        <authorList>
            <consortium name="Pathogen Informatics"/>
            <person name="Doyle S."/>
        </authorList>
    </citation>
    <scope>NUCLEOTIDE SEQUENCE [LARGE SCALE GENOMIC DNA]</scope>
    <source>
        <strain evidence="8 9">NCTC11544</strain>
    </source>
</reference>
<feature type="transmembrane region" description="Helical" evidence="6">
    <location>
        <begin position="208"/>
        <end position="228"/>
    </location>
</feature>
<evidence type="ECO:0000256" key="6">
    <source>
        <dbReference type="SAM" id="Phobius"/>
    </source>
</evidence>